<dbReference type="EMBL" id="JADAQX010000084">
    <property type="protein sequence ID" value="KAF8822108.1"/>
    <property type="molecule type" value="Genomic_DNA"/>
</dbReference>
<feature type="domain" description="NADP-dependent oxidoreductase" evidence="1">
    <location>
        <begin position="24"/>
        <end position="346"/>
    </location>
</feature>
<dbReference type="Proteomes" id="UP000823046">
    <property type="component" value="Unassembled WGS sequence"/>
</dbReference>
<name>A0ABQ7JDT2_9APIC</name>
<dbReference type="PROSITE" id="PS00798">
    <property type="entry name" value="ALDOKETO_REDUCTASE_1"/>
    <property type="match status" value="1"/>
</dbReference>
<keyword evidence="3" id="KW-1185">Reference proteome</keyword>
<accession>A0ABQ7JDT2</accession>
<sequence>MATVQSATPLKEATLYTGKKIPNLGIGTWKLANEKATSVVYNAIKLGYRHIDCASIYENEVEVGKGIHAAISEGICRREDLFVTSKLWNTDHRKEHVPEAIKRTLSDLQLTYLDLYLIHFPLSLKYVDPKITYPGGWIHDPSAKNPKMELDDVTIEETWRAMESLVDLGLTKHIGLSNFDLQLLQDLLKYCRVKPAALQTELHPHLVQKHLVRFCSSRDIVITSYSPFDSKRLLNLFWECCIISFGFVSSHPVGKHRLYLHERGVGYVEIGFCPPNFKQVLQEETVLSLAKKYNRTPAQIILRSILQRDDKMTVIPKATSQVHLEENRNVYDFTLSKEDVEAMTSLSTQMRFNNTGIYTEKLFGEYFPIFD</sequence>
<evidence type="ECO:0000313" key="3">
    <source>
        <dbReference type="Proteomes" id="UP000823046"/>
    </source>
</evidence>
<reference evidence="2 3" key="1">
    <citation type="journal article" date="2020" name="bioRxiv">
        <title>Metabolic contributions of an alphaproteobacterial endosymbiont in the apicomplexan Cardiosporidium cionae.</title>
        <authorList>
            <person name="Hunter E.S."/>
            <person name="Paight C.J."/>
            <person name="Lane C.E."/>
        </authorList>
    </citation>
    <scope>NUCLEOTIDE SEQUENCE [LARGE SCALE GENOMIC DNA]</scope>
    <source>
        <strain evidence="2">ESH_2018</strain>
    </source>
</reference>
<proteinExistence type="predicted"/>
<dbReference type="Pfam" id="PF00248">
    <property type="entry name" value="Aldo_ket_red"/>
    <property type="match status" value="1"/>
</dbReference>
<dbReference type="InterPro" id="IPR036812">
    <property type="entry name" value="NAD(P)_OxRdtase_dom_sf"/>
</dbReference>
<comment type="caution">
    <text evidence="2">The sequence shown here is derived from an EMBL/GenBank/DDBJ whole genome shotgun (WGS) entry which is preliminary data.</text>
</comment>
<dbReference type="SUPFAM" id="SSF51430">
    <property type="entry name" value="NAD(P)-linked oxidoreductase"/>
    <property type="match status" value="1"/>
</dbReference>
<dbReference type="InterPro" id="IPR018170">
    <property type="entry name" value="Aldo/ket_reductase_CS"/>
</dbReference>
<protein>
    <submittedName>
        <fullName evidence="2">Prostaglandin F synthase</fullName>
    </submittedName>
</protein>
<dbReference type="PROSITE" id="PS00062">
    <property type="entry name" value="ALDOKETO_REDUCTASE_2"/>
    <property type="match status" value="1"/>
</dbReference>
<dbReference type="PANTHER" id="PTHR11732">
    <property type="entry name" value="ALDO/KETO REDUCTASE"/>
    <property type="match status" value="1"/>
</dbReference>
<dbReference type="PRINTS" id="PR00069">
    <property type="entry name" value="ALDKETRDTASE"/>
</dbReference>
<evidence type="ECO:0000259" key="1">
    <source>
        <dbReference type="Pfam" id="PF00248"/>
    </source>
</evidence>
<organism evidence="2 3">
    <name type="scientific">Cardiosporidium cionae</name>
    <dbReference type="NCBI Taxonomy" id="476202"/>
    <lineage>
        <taxon>Eukaryota</taxon>
        <taxon>Sar</taxon>
        <taxon>Alveolata</taxon>
        <taxon>Apicomplexa</taxon>
        <taxon>Aconoidasida</taxon>
        <taxon>Nephromycida</taxon>
        <taxon>Cardiosporidium</taxon>
    </lineage>
</organism>
<gene>
    <name evidence="2" type="ORF">IE077_001021</name>
</gene>
<dbReference type="Gene3D" id="3.20.20.100">
    <property type="entry name" value="NADP-dependent oxidoreductase domain"/>
    <property type="match status" value="1"/>
</dbReference>
<evidence type="ECO:0000313" key="2">
    <source>
        <dbReference type="EMBL" id="KAF8822108.1"/>
    </source>
</evidence>
<dbReference type="InterPro" id="IPR023210">
    <property type="entry name" value="NADP_OxRdtase_dom"/>
</dbReference>
<dbReference type="InterPro" id="IPR020471">
    <property type="entry name" value="AKR"/>
</dbReference>